<organism evidence="4 5">
    <name type="scientific">Novipirellula aureliae</name>
    <dbReference type="NCBI Taxonomy" id="2527966"/>
    <lineage>
        <taxon>Bacteria</taxon>
        <taxon>Pseudomonadati</taxon>
        <taxon>Planctomycetota</taxon>
        <taxon>Planctomycetia</taxon>
        <taxon>Pirellulales</taxon>
        <taxon>Pirellulaceae</taxon>
        <taxon>Novipirellula</taxon>
    </lineage>
</organism>
<evidence type="ECO:0000313" key="4">
    <source>
        <dbReference type="EMBL" id="TWU44274.1"/>
    </source>
</evidence>
<evidence type="ECO:0000259" key="2">
    <source>
        <dbReference type="Pfam" id="PF21307"/>
    </source>
</evidence>
<dbReference type="Proteomes" id="UP000315471">
    <property type="component" value="Unassembled WGS sequence"/>
</dbReference>
<gene>
    <name evidence="4" type="ORF">Q31b_18100</name>
</gene>
<comment type="caution">
    <text evidence="4">The sequence shown here is derived from an EMBL/GenBank/DDBJ whole genome shotgun (WGS) entry which is preliminary data.</text>
</comment>
<dbReference type="Gene3D" id="1.50.10.10">
    <property type="match status" value="1"/>
</dbReference>
<dbReference type="InterPro" id="IPR054363">
    <property type="entry name" value="GH95_cat"/>
</dbReference>
<feature type="domain" description="Glycosyl hydrolase family 95 N-terminal" evidence="1">
    <location>
        <begin position="71"/>
        <end position="305"/>
    </location>
</feature>
<accession>A0A5C6E6Q3</accession>
<dbReference type="SUPFAM" id="SSF48208">
    <property type="entry name" value="Six-hairpin glycosidases"/>
    <property type="match status" value="1"/>
</dbReference>
<dbReference type="InterPro" id="IPR016518">
    <property type="entry name" value="Alpha-L-fucosidase"/>
</dbReference>
<dbReference type="InterPro" id="IPR049053">
    <property type="entry name" value="AFCA-like_C"/>
</dbReference>
<dbReference type="InterPro" id="IPR008928">
    <property type="entry name" value="6-hairpin_glycosidase_sf"/>
</dbReference>
<evidence type="ECO:0000313" key="5">
    <source>
        <dbReference type="Proteomes" id="UP000315471"/>
    </source>
</evidence>
<feature type="domain" description="Glycosyl hydrolase family 95 catalytic" evidence="3">
    <location>
        <begin position="333"/>
        <end position="724"/>
    </location>
</feature>
<dbReference type="PANTHER" id="PTHR31084:SF0">
    <property type="entry name" value="ALPHA-L-FUCOSIDASE 2"/>
    <property type="match status" value="1"/>
</dbReference>
<dbReference type="PANTHER" id="PTHR31084">
    <property type="entry name" value="ALPHA-L-FUCOSIDASE 2"/>
    <property type="match status" value="1"/>
</dbReference>
<dbReference type="EMBL" id="SJPY01000002">
    <property type="protein sequence ID" value="TWU44274.1"/>
    <property type="molecule type" value="Genomic_DNA"/>
</dbReference>
<evidence type="ECO:0000259" key="1">
    <source>
        <dbReference type="Pfam" id="PF14498"/>
    </source>
</evidence>
<dbReference type="AlphaFoldDB" id="A0A5C6E6Q3"/>
<protein>
    <submittedName>
        <fullName evidence="4">Uncharacterized protein</fullName>
    </submittedName>
</protein>
<dbReference type="Pfam" id="PF21307">
    <property type="entry name" value="Glyco_hydro_95_C"/>
    <property type="match status" value="1"/>
</dbReference>
<dbReference type="GO" id="GO:0005975">
    <property type="term" value="P:carbohydrate metabolic process"/>
    <property type="evidence" value="ECO:0007669"/>
    <property type="project" value="InterPro"/>
</dbReference>
<proteinExistence type="predicted"/>
<dbReference type="InterPro" id="IPR027414">
    <property type="entry name" value="GH95_N_dom"/>
</dbReference>
<keyword evidence="5" id="KW-1185">Reference proteome</keyword>
<dbReference type="GO" id="GO:0004560">
    <property type="term" value="F:alpha-L-fucosidase activity"/>
    <property type="evidence" value="ECO:0007669"/>
    <property type="project" value="InterPro"/>
</dbReference>
<dbReference type="InterPro" id="IPR012341">
    <property type="entry name" value="6hp_glycosidase-like_sf"/>
</dbReference>
<evidence type="ECO:0000259" key="3">
    <source>
        <dbReference type="Pfam" id="PF22124"/>
    </source>
</evidence>
<sequence>MRRFLLENMRGDEMKIRESLKGLITILLIALSSSRPGLAEDRSVMHYDHPISEDLKRLDHSVPRSPINARFMGEALPLGNGRFGAIFSGHVDSEYLVFNDITLWMNSTRGASEFKQSGSPADGKDYLEMVRTACREGKFGTGEGSIESLGTEYLATKQRLGNFAPFADLEIRTGHDSNAVEDYDRALDLATGVASVRYRIGDVTYSREYFCSHPQDVFVARFSADGGKMDLVLQARTPHKKNTIESQGHEIQLRGFADMDQDDMAFMQGVRVVSSDGEVEAKSNGTLQITGATEVVLSVAGHTDFLPEYPKFKGRDFEGDTLHALQQAEELGYTVLKTNHVSDVQSLMRRVPLDLGITPSGLPTDRLVKQGDPKEVQKLYFDYSRYLQICSSRDAPVPSNLQGLWSSMLIPPWNSDYHNDINVQMNYWMVETANLPESFTPFVEWTKVLAESGRHTAWGTFGVKKGWTAGLNGNIFGFTAQNPHGRRLQQGGHWLAQHLFEHYAFNKDQAYLEDVYPVLKGAAEFFIEHLAPWKDGTLVVYPTWSPENFFLEEAYGKLNKQAWGASYDQQLLVGLFTDCIEASILLDRDPEFRQTLREFIPKLCPQKINSQGHLQEWPEDWDGYEVTHRHLSHLIALHPGRDFSPLSTPELAQACETVLKVRTGTGGWKGAWRAACWARLRNGDEALKYYNDLAFGTPNPNLLNGSRFQIDGNLGGGAVIPEMLLQSHLRSIDPQADTIAAAAYVPYRKDPKQPNHFVAVTPPDRLVGAPYILDLLPALPSAWPKGSVKGLRARGGFEVDMEWDNGQLLKATIHATRNGTFRVYSNGKLSETIAMKKGDSRIWE</sequence>
<dbReference type="Pfam" id="PF22124">
    <property type="entry name" value="Glyco_hydro_95_cat"/>
    <property type="match status" value="1"/>
</dbReference>
<dbReference type="InterPro" id="IPR013780">
    <property type="entry name" value="Glyco_hydro_b"/>
</dbReference>
<dbReference type="Pfam" id="PF14498">
    <property type="entry name" value="Glyco_hyd_65N_2"/>
    <property type="match status" value="1"/>
</dbReference>
<dbReference type="Gene3D" id="2.60.40.1180">
    <property type="entry name" value="Golgi alpha-mannosidase II"/>
    <property type="match status" value="1"/>
</dbReference>
<name>A0A5C6E6Q3_9BACT</name>
<reference evidence="4 5" key="1">
    <citation type="submission" date="2019-02" db="EMBL/GenBank/DDBJ databases">
        <title>Deep-cultivation of Planctomycetes and their phenomic and genomic characterization uncovers novel biology.</title>
        <authorList>
            <person name="Wiegand S."/>
            <person name="Jogler M."/>
            <person name="Boedeker C."/>
            <person name="Pinto D."/>
            <person name="Vollmers J."/>
            <person name="Rivas-Marin E."/>
            <person name="Kohn T."/>
            <person name="Peeters S.H."/>
            <person name="Heuer A."/>
            <person name="Rast P."/>
            <person name="Oberbeckmann S."/>
            <person name="Bunk B."/>
            <person name="Jeske O."/>
            <person name="Meyerdierks A."/>
            <person name="Storesund J.E."/>
            <person name="Kallscheuer N."/>
            <person name="Luecker S."/>
            <person name="Lage O.M."/>
            <person name="Pohl T."/>
            <person name="Merkel B.J."/>
            <person name="Hornburger P."/>
            <person name="Mueller R.-W."/>
            <person name="Bruemmer F."/>
            <person name="Labrenz M."/>
            <person name="Spormann A.M."/>
            <person name="Op Den Camp H."/>
            <person name="Overmann J."/>
            <person name="Amann R."/>
            <person name="Jetten M.S.M."/>
            <person name="Mascher T."/>
            <person name="Medema M.H."/>
            <person name="Devos D.P."/>
            <person name="Kaster A.-K."/>
            <person name="Ovreas L."/>
            <person name="Rohde M."/>
            <person name="Galperin M.Y."/>
            <person name="Jogler C."/>
        </authorList>
    </citation>
    <scope>NUCLEOTIDE SEQUENCE [LARGE SCALE GENOMIC DNA]</scope>
    <source>
        <strain evidence="4 5">Q31b</strain>
    </source>
</reference>
<dbReference type="PIRSF" id="PIRSF007663">
    <property type="entry name" value="UCP007663"/>
    <property type="match status" value="1"/>
</dbReference>
<feature type="domain" description="Alpha fucosidase A-like C-terminal" evidence="2">
    <location>
        <begin position="773"/>
        <end position="830"/>
    </location>
</feature>